<dbReference type="EMBL" id="LGTC01000001">
    <property type="protein sequence ID" value="KNY29870.1"/>
    <property type="molecule type" value="Genomic_DNA"/>
</dbReference>
<protein>
    <recommendedName>
        <fullName evidence="3">Core-binding (CB) domain-containing protein</fullName>
    </recommendedName>
</protein>
<gene>
    <name evidence="1" type="ORF">Bccel_5147</name>
</gene>
<dbReference type="RefSeq" id="WP_036945366.1">
    <property type="nucleotide sequence ID" value="NZ_JQKC01000049.1"/>
</dbReference>
<name>A0A0L6JW84_9FIRM</name>
<evidence type="ECO:0000313" key="2">
    <source>
        <dbReference type="Proteomes" id="UP000036923"/>
    </source>
</evidence>
<dbReference type="OrthoDB" id="9785687at2"/>
<evidence type="ECO:0000313" key="1">
    <source>
        <dbReference type="EMBL" id="KNY29870.1"/>
    </source>
</evidence>
<proteinExistence type="predicted"/>
<dbReference type="Proteomes" id="UP000036923">
    <property type="component" value="Unassembled WGS sequence"/>
</dbReference>
<dbReference type="AlphaFoldDB" id="A0A0L6JW84"/>
<dbReference type="STRING" id="398512.Bccel_5147"/>
<reference evidence="2" key="1">
    <citation type="submission" date="2015-07" db="EMBL/GenBank/DDBJ databases">
        <title>Near-Complete Genome Sequence of the Cellulolytic Bacterium Bacteroides (Pseudobacteroides) cellulosolvens ATCC 35603.</title>
        <authorList>
            <person name="Dassa B."/>
            <person name="Utturkar S.M."/>
            <person name="Klingeman D.M."/>
            <person name="Hurt R.A."/>
            <person name="Keller M."/>
            <person name="Xu J."/>
            <person name="Reddy Y.H.K."/>
            <person name="Borovok I."/>
            <person name="Grinberg I.R."/>
            <person name="Lamed R."/>
            <person name="Zhivin O."/>
            <person name="Bayer E.A."/>
            <person name="Brown S.D."/>
        </authorList>
    </citation>
    <scope>NUCLEOTIDE SEQUENCE [LARGE SCALE GENOMIC DNA]</scope>
    <source>
        <strain evidence="2">DSM 2933</strain>
    </source>
</reference>
<accession>A0A0L6JW84</accession>
<organism evidence="1 2">
    <name type="scientific">Pseudobacteroides cellulosolvens ATCC 35603 = DSM 2933</name>
    <dbReference type="NCBI Taxonomy" id="398512"/>
    <lineage>
        <taxon>Bacteria</taxon>
        <taxon>Bacillati</taxon>
        <taxon>Bacillota</taxon>
        <taxon>Clostridia</taxon>
        <taxon>Eubacteriales</taxon>
        <taxon>Oscillospiraceae</taxon>
        <taxon>Pseudobacteroides</taxon>
    </lineage>
</organism>
<comment type="caution">
    <text evidence="1">The sequence shown here is derived from an EMBL/GenBank/DDBJ whole genome shotgun (WGS) entry which is preliminary data.</text>
</comment>
<sequence length="71" mass="8525">MKLEMITEGLKALLLENNYNPVTIHFYKREWNKIQSFLMDEYEDTEFDMECGLKYLENQYGFISKCNEGTL</sequence>
<keyword evidence="2" id="KW-1185">Reference proteome</keyword>
<evidence type="ECO:0008006" key="3">
    <source>
        <dbReference type="Google" id="ProtNLM"/>
    </source>
</evidence>